<comment type="similarity">
    <text evidence="3">Belongs to the multi antimicrobial extrusion (MATE) (TC 2.A.66.1) family.</text>
</comment>
<comment type="subcellular location">
    <subcellularLocation>
        <location evidence="2">Cell membrane</location>
        <topology evidence="2">Multi-pass membrane protein</topology>
    </subcellularLocation>
</comment>
<feature type="transmembrane region" description="Helical" evidence="13">
    <location>
        <begin position="325"/>
        <end position="346"/>
    </location>
</feature>
<keyword evidence="10" id="KW-0406">Ion transport</keyword>
<feature type="transmembrane region" description="Helical" evidence="13">
    <location>
        <begin position="385"/>
        <end position="409"/>
    </location>
</feature>
<feature type="transmembrane region" description="Helical" evidence="13">
    <location>
        <begin position="96"/>
        <end position="119"/>
    </location>
</feature>
<dbReference type="Pfam" id="PF01554">
    <property type="entry name" value="MatE"/>
    <property type="match status" value="2"/>
</dbReference>
<comment type="function">
    <text evidence="1">Multidrug efflux pump.</text>
</comment>
<evidence type="ECO:0000256" key="6">
    <source>
        <dbReference type="ARBA" id="ARBA00022449"/>
    </source>
</evidence>
<keyword evidence="11 13" id="KW-0472">Membrane</keyword>
<keyword evidence="5" id="KW-0813">Transport</keyword>
<dbReference type="EMBL" id="JANGEW010000001">
    <property type="protein sequence ID" value="MCQ5341466.1"/>
    <property type="molecule type" value="Genomic_DNA"/>
</dbReference>
<accession>A0ABT1SNN4</accession>
<comment type="caution">
    <text evidence="14">The sequence shown here is derived from an EMBL/GenBank/DDBJ whole genome shotgun (WGS) entry which is preliminary data.</text>
</comment>
<feature type="transmembrane region" description="Helical" evidence="13">
    <location>
        <begin position="58"/>
        <end position="84"/>
    </location>
</feature>
<name>A0ABT1SNN4_9FIRM</name>
<evidence type="ECO:0000256" key="8">
    <source>
        <dbReference type="ARBA" id="ARBA00022692"/>
    </source>
</evidence>
<reference evidence="14 15" key="1">
    <citation type="submission" date="2022-06" db="EMBL/GenBank/DDBJ databases">
        <title>Isolation of gut microbiota from human fecal samples.</title>
        <authorList>
            <person name="Pamer E.G."/>
            <person name="Barat B."/>
            <person name="Waligurski E."/>
            <person name="Medina S."/>
            <person name="Paddock L."/>
            <person name="Mostad J."/>
        </authorList>
    </citation>
    <scope>NUCLEOTIDE SEQUENCE [LARGE SCALE GENOMIC DNA]</scope>
    <source>
        <strain evidence="14 15">DFI.1.1</strain>
    </source>
</reference>
<keyword evidence="7" id="KW-1003">Cell membrane</keyword>
<gene>
    <name evidence="14" type="ORF">NE675_00245</name>
</gene>
<evidence type="ECO:0000256" key="12">
    <source>
        <dbReference type="ARBA" id="ARBA00031636"/>
    </source>
</evidence>
<evidence type="ECO:0000256" key="11">
    <source>
        <dbReference type="ARBA" id="ARBA00023136"/>
    </source>
</evidence>
<evidence type="ECO:0000313" key="15">
    <source>
        <dbReference type="Proteomes" id="UP001206692"/>
    </source>
</evidence>
<dbReference type="RefSeq" id="WP_227163067.1">
    <property type="nucleotide sequence ID" value="NZ_JAJCIO010000001.1"/>
</dbReference>
<evidence type="ECO:0000256" key="5">
    <source>
        <dbReference type="ARBA" id="ARBA00022448"/>
    </source>
</evidence>
<dbReference type="InterPro" id="IPR050222">
    <property type="entry name" value="MATE_MdtK"/>
</dbReference>
<keyword evidence="8 13" id="KW-0812">Transmembrane</keyword>
<organism evidence="14 15">
    <name type="scientific">Megasphaera massiliensis</name>
    <dbReference type="NCBI Taxonomy" id="1232428"/>
    <lineage>
        <taxon>Bacteria</taxon>
        <taxon>Bacillati</taxon>
        <taxon>Bacillota</taxon>
        <taxon>Negativicutes</taxon>
        <taxon>Veillonellales</taxon>
        <taxon>Veillonellaceae</taxon>
        <taxon>Megasphaera</taxon>
    </lineage>
</organism>
<dbReference type="PANTHER" id="PTHR43298">
    <property type="entry name" value="MULTIDRUG RESISTANCE PROTEIN NORM-RELATED"/>
    <property type="match status" value="1"/>
</dbReference>
<evidence type="ECO:0000256" key="3">
    <source>
        <dbReference type="ARBA" id="ARBA00010199"/>
    </source>
</evidence>
<dbReference type="PIRSF" id="PIRSF006603">
    <property type="entry name" value="DinF"/>
    <property type="match status" value="1"/>
</dbReference>
<feature type="transmembrane region" description="Helical" evidence="13">
    <location>
        <begin position="352"/>
        <end position="373"/>
    </location>
</feature>
<keyword evidence="15" id="KW-1185">Reference proteome</keyword>
<protein>
    <recommendedName>
        <fullName evidence="4">Probable multidrug resistance protein NorM</fullName>
    </recommendedName>
    <alternativeName>
        <fullName evidence="12">Multidrug-efflux transporter</fullName>
    </alternativeName>
</protein>
<evidence type="ECO:0000256" key="13">
    <source>
        <dbReference type="SAM" id="Phobius"/>
    </source>
</evidence>
<sequence length="457" mass="49400">MFKIDMLHGSLWDKIPLFALPVAATVILEQLFLASDLAIVGHFSGADNTIAVAGIGANIPIIGLILNLFIGMALGVNVVIANAIGRKDRLTVTHTVHTAVVMALIVGVAVALLGEGIAAPLLDSLNVPDDVLPSAVLFLRIYLLGLPVIMLYDFESAIFRSVGDTRMPLKVLIVSELVNVILCLFFVAVLDLHVAGAALATVLANAVSAVILFRLLMRPQRYIQLQVKAIGIHWDCVRSVVAIGLPAGVQSGVFTLANIVIQAAINSLGTNAIAASAAAFNLEMITYDVLNSFSQACTTFVGQNYGAGQLDRCRRIFKIALVEDIIASVAAVFLVFSFGPFLLSLFSPDPAVIELGMLRLKMIFFAYVFTVLYENMSGYMRGFGISLLPAAVTTVSICGSRLFWIFAVFPQYHDFYWIMMAYPVSLAVTAVCIFVLLLWYRPAHRFGGTSQKLAHQN</sequence>
<feature type="transmembrane region" description="Helical" evidence="13">
    <location>
        <begin position="196"/>
        <end position="216"/>
    </location>
</feature>
<dbReference type="CDD" id="cd13138">
    <property type="entry name" value="MATE_yoeA_like"/>
    <property type="match status" value="1"/>
</dbReference>
<evidence type="ECO:0000256" key="1">
    <source>
        <dbReference type="ARBA" id="ARBA00003408"/>
    </source>
</evidence>
<dbReference type="NCBIfam" id="TIGR00797">
    <property type="entry name" value="matE"/>
    <property type="match status" value="1"/>
</dbReference>
<evidence type="ECO:0000256" key="7">
    <source>
        <dbReference type="ARBA" id="ARBA00022475"/>
    </source>
</evidence>
<evidence type="ECO:0000313" key="14">
    <source>
        <dbReference type="EMBL" id="MCQ5341466.1"/>
    </source>
</evidence>
<dbReference type="InterPro" id="IPR002528">
    <property type="entry name" value="MATE_fam"/>
</dbReference>
<evidence type="ECO:0000256" key="10">
    <source>
        <dbReference type="ARBA" id="ARBA00023065"/>
    </source>
</evidence>
<keyword evidence="6" id="KW-0050">Antiport</keyword>
<feature type="transmembrane region" description="Helical" evidence="13">
    <location>
        <begin position="171"/>
        <end position="190"/>
    </location>
</feature>
<evidence type="ECO:0000256" key="2">
    <source>
        <dbReference type="ARBA" id="ARBA00004651"/>
    </source>
</evidence>
<feature type="transmembrane region" description="Helical" evidence="13">
    <location>
        <begin position="415"/>
        <end position="440"/>
    </location>
</feature>
<proteinExistence type="inferred from homology"/>
<dbReference type="PANTHER" id="PTHR43298:SF2">
    <property type="entry name" value="FMN_FAD EXPORTER YEEO-RELATED"/>
    <property type="match status" value="1"/>
</dbReference>
<evidence type="ECO:0000256" key="4">
    <source>
        <dbReference type="ARBA" id="ARBA00020268"/>
    </source>
</evidence>
<feature type="transmembrane region" description="Helical" evidence="13">
    <location>
        <begin position="131"/>
        <end position="151"/>
    </location>
</feature>
<evidence type="ECO:0000256" key="9">
    <source>
        <dbReference type="ARBA" id="ARBA00022989"/>
    </source>
</evidence>
<dbReference type="InterPro" id="IPR048279">
    <property type="entry name" value="MdtK-like"/>
</dbReference>
<keyword evidence="9 13" id="KW-1133">Transmembrane helix</keyword>
<dbReference type="Proteomes" id="UP001206692">
    <property type="component" value="Unassembled WGS sequence"/>
</dbReference>